<feature type="domain" description="Expansin-like EG45" evidence="5">
    <location>
        <begin position="59"/>
        <end position="168"/>
    </location>
</feature>
<sequence>MFTNRNYNIFTILITSLILNYSCFFCLATKSVNINTVRNSFSEAAATWYGPPTGAGSDGGACGLAQDIENHPYYGYVSAGNNKLYKSGAGCGACYEVKCRDNKACSQRAIKITITDEGPGSSNDNDIHFDLSGKAFGALAYSGQEDNLRNAGKIMVKYRRVKCNYKSNIKFRIDSGSNPFYLAFVVGNLNGYGDIARVELKPSSSDWVPMQRSWGVTWKADLKDSQKGPFSAGQYYYSSVNF</sequence>
<dbReference type="InterPro" id="IPR007112">
    <property type="entry name" value="Expansin/allergen_DPBB_dom"/>
</dbReference>
<evidence type="ECO:0000256" key="1">
    <source>
        <dbReference type="ARBA" id="ARBA00004613"/>
    </source>
</evidence>
<dbReference type="Pfam" id="PF03330">
    <property type="entry name" value="DPBB_1"/>
    <property type="match status" value="1"/>
</dbReference>
<evidence type="ECO:0000313" key="7">
    <source>
        <dbReference type="EMBL" id="KAL1532116.1"/>
    </source>
</evidence>
<dbReference type="PANTHER" id="PTHR31692">
    <property type="entry name" value="EXPANSIN-B3"/>
    <property type="match status" value="1"/>
</dbReference>
<evidence type="ECO:0000259" key="6">
    <source>
        <dbReference type="PROSITE" id="PS50843"/>
    </source>
</evidence>
<dbReference type="InterPro" id="IPR036908">
    <property type="entry name" value="RlpA-like_sf"/>
</dbReference>
<dbReference type="Gene3D" id="2.60.40.760">
    <property type="entry name" value="Expansin, cellulose-binding-like domain"/>
    <property type="match status" value="1"/>
</dbReference>
<evidence type="ECO:0000313" key="8">
    <source>
        <dbReference type="Proteomes" id="UP001567538"/>
    </source>
</evidence>
<dbReference type="InterPro" id="IPR009009">
    <property type="entry name" value="RlpA-like_DPBB"/>
</dbReference>
<keyword evidence="4" id="KW-0472">Membrane</keyword>
<feature type="domain" description="Expansin-like CBD" evidence="6">
    <location>
        <begin position="180"/>
        <end position="242"/>
    </location>
</feature>
<dbReference type="PRINTS" id="PR00829">
    <property type="entry name" value="LOLP1ALLERGN"/>
</dbReference>
<dbReference type="PRINTS" id="PR01225">
    <property type="entry name" value="EXPANSNFAMLY"/>
</dbReference>
<dbReference type="SUPFAM" id="SSF50685">
    <property type="entry name" value="Barwin-like endoglucanases"/>
    <property type="match status" value="1"/>
</dbReference>
<dbReference type="InterPro" id="IPR007118">
    <property type="entry name" value="Expan_Lol_pI"/>
</dbReference>
<dbReference type="Proteomes" id="UP001567538">
    <property type="component" value="Unassembled WGS sequence"/>
</dbReference>
<keyword evidence="2" id="KW-0964">Secreted</keyword>
<dbReference type="GO" id="GO:0005576">
    <property type="term" value="C:extracellular region"/>
    <property type="evidence" value="ECO:0007669"/>
    <property type="project" value="UniProtKB-SubCell"/>
</dbReference>
<dbReference type="PROSITE" id="PS50842">
    <property type="entry name" value="EXPANSIN_EG45"/>
    <property type="match status" value="1"/>
</dbReference>
<comment type="caution">
    <text evidence="7">The sequence shown here is derived from an EMBL/GenBank/DDBJ whole genome shotgun (WGS) entry which is preliminary data.</text>
</comment>
<evidence type="ECO:0000256" key="2">
    <source>
        <dbReference type="ARBA" id="ARBA00022525"/>
    </source>
</evidence>
<dbReference type="AlphaFoldDB" id="A0ABD1FJU0"/>
<comment type="similarity">
    <text evidence="3">Belongs to the expansin family.</text>
</comment>
<dbReference type="SUPFAM" id="SSF49590">
    <property type="entry name" value="PHL pollen allergen"/>
    <property type="match status" value="1"/>
</dbReference>
<dbReference type="PROSITE" id="PS50843">
    <property type="entry name" value="EXPANSIN_CBD"/>
    <property type="match status" value="1"/>
</dbReference>
<dbReference type="Gene3D" id="2.40.40.10">
    <property type="entry name" value="RlpA-like domain"/>
    <property type="match status" value="1"/>
</dbReference>
<dbReference type="InterPro" id="IPR007117">
    <property type="entry name" value="Expansin_CBD"/>
</dbReference>
<keyword evidence="4" id="KW-0812">Transmembrane</keyword>
<reference evidence="7 8" key="1">
    <citation type="submission" date="2024-06" db="EMBL/GenBank/DDBJ databases">
        <title>A chromosome level genome sequence of Diviner's sage (Salvia divinorum).</title>
        <authorList>
            <person name="Ford S.A."/>
            <person name="Ro D.-K."/>
            <person name="Ness R.W."/>
            <person name="Phillips M.A."/>
        </authorList>
    </citation>
    <scope>NUCLEOTIDE SEQUENCE [LARGE SCALE GENOMIC DNA]</scope>
    <source>
        <strain evidence="7">SAF-2024a</strain>
        <tissue evidence="7">Leaf</tissue>
    </source>
</reference>
<evidence type="ECO:0000259" key="5">
    <source>
        <dbReference type="PROSITE" id="PS50842"/>
    </source>
</evidence>
<comment type="subcellular location">
    <subcellularLocation>
        <location evidence="1">Secreted</location>
    </subcellularLocation>
</comment>
<dbReference type="SMART" id="SM00837">
    <property type="entry name" value="DPBB_1"/>
    <property type="match status" value="1"/>
</dbReference>
<keyword evidence="4" id="KW-1133">Transmembrane helix</keyword>
<dbReference type="EMBL" id="JBEAFC010000014">
    <property type="protein sequence ID" value="KAL1532116.1"/>
    <property type="molecule type" value="Genomic_DNA"/>
</dbReference>
<keyword evidence="8" id="KW-1185">Reference proteome</keyword>
<name>A0ABD1FJU0_SALDI</name>
<dbReference type="PANTHER" id="PTHR31692:SF56">
    <property type="entry name" value="EXPANSIN-B2-RELATED"/>
    <property type="match status" value="1"/>
</dbReference>
<proteinExistence type="inferred from homology"/>
<dbReference type="GO" id="GO:0009653">
    <property type="term" value="P:anatomical structure morphogenesis"/>
    <property type="evidence" value="ECO:0007669"/>
    <property type="project" value="UniProtKB-ARBA"/>
</dbReference>
<dbReference type="InterPro" id="IPR005795">
    <property type="entry name" value="LolPI"/>
</dbReference>
<organism evidence="7 8">
    <name type="scientific">Salvia divinorum</name>
    <name type="common">Maria pastora</name>
    <name type="synonym">Diviner's sage</name>
    <dbReference type="NCBI Taxonomy" id="28513"/>
    <lineage>
        <taxon>Eukaryota</taxon>
        <taxon>Viridiplantae</taxon>
        <taxon>Streptophyta</taxon>
        <taxon>Embryophyta</taxon>
        <taxon>Tracheophyta</taxon>
        <taxon>Spermatophyta</taxon>
        <taxon>Magnoliopsida</taxon>
        <taxon>eudicotyledons</taxon>
        <taxon>Gunneridae</taxon>
        <taxon>Pentapetalae</taxon>
        <taxon>asterids</taxon>
        <taxon>lamiids</taxon>
        <taxon>Lamiales</taxon>
        <taxon>Lamiaceae</taxon>
        <taxon>Nepetoideae</taxon>
        <taxon>Mentheae</taxon>
        <taxon>Salviinae</taxon>
        <taxon>Salvia</taxon>
        <taxon>Salvia subgen. Calosphace</taxon>
    </lineage>
</organism>
<gene>
    <name evidence="7" type="primary">EXPB2</name>
    <name evidence="7" type="ORF">AAHA92_32169</name>
</gene>
<protein>
    <submittedName>
        <fullName evidence="7">Expansin</fullName>
    </submittedName>
</protein>
<accession>A0ABD1FJU0</accession>
<dbReference type="Pfam" id="PF01357">
    <property type="entry name" value="Expansin_C"/>
    <property type="match status" value="1"/>
</dbReference>
<feature type="transmembrane region" description="Helical" evidence="4">
    <location>
        <begin position="6"/>
        <end position="28"/>
    </location>
</feature>
<evidence type="ECO:0000256" key="3">
    <source>
        <dbReference type="RuleBase" id="RU003460"/>
    </source>
</evidence>
<evidence type="ECO:0000256" key="4">
    <source>
        <dbReference type="SAM" id="Phobius"/>
    </source>
</evidence>
<dbReference type="InterPro" id="IPR036749">
    <property type="entry name" value="Expansin_CBD_sf"/>
</dbReference>